<keyword evidence="8" id="KW-1185">Reference proteome</keyword>
<dbReference type="PATRIC" id="fig|516051.4.peg.2849"/>
<dbReference type="KEGG" id="mlt:VC82_2780"/>
<evidence type="ECO:0000256" key="2">
    <source>
        <dbReference type="ARBA" id="ARBA00022676"/>
    </source>
</evidence>
<dbReference type="STRING" id="516051.VC82_2780"/>
<keyword evidence="4" id="KW-0812">Transmembrane</keyword>
<dbReference type="SUPFAM" id="SSF53448">
    <property type="entry name" value="Nucleotide-diphospho-sugar transferases"/>
    <property type="match status" value="1"/>
</dbReference>
<reference evidence="7 8" key="1">
    <citation type="submission" date="2015-03" db="EMBL/GenBank/DDBJ databases">
        <title>Complete genome sequence of Muricauda lutaonensis CC-HSB-11T, isolated from a coastal hot spring.</title>
        <authorList>
            <person name="Kim K.M."/>
        </authorList>
    </citation>
    <scope>NUCLEOTIDE SEQUENCE [LARGE SCALE GENOMIC DNA]</scope>
    <source>
        <strain evidence="7 8">CC-HSB-11</strain>
    </source>
</reference>
<dbReference type="CDD" id="cd06423">
    <property type="entry name" value="CESA_like"/>
    <property type="match status" value="1"/>
</dbReference>
<name>A0A0D5YWR4_9FLAO</name>
<dbReference type="AlphaFoldDB" id="A0A0D5YWR4"/>
<dbReference type="GO" id="GO:0016757">
    <property type="term" value="F:glycosyltransferase activity"/>
    <property type="evidence" value="ECO:0007669"/>
    <property type="project" value="UniProtKB-KW"/>
</dbReference>
<feature type="domain" description="Glycosyltransferase 2-like" evidence="5">
    <location>
        <begin position="64"/>
        <end position="203"/>
    </location>
</feature>
<dbReference type="Proteomes" id="UP000032726">
    <property type="component" value="Chromosome"/>
</dbReference>
<dbReference type="RefSeq" id="WP_045802887.1">
    <property type="nucleotide sequence ID" value="NZ_CP011071.1"/>
</dbReference>
<sequence>MDSTLFEVLLKYINITFLVFTVVLFSMFCIMGYLSTRNAIHYRNKNSFGDLSKVMASPLAPGITIIAPAYNEELTIVENVRSLLSLKYVNYEVMVVNDGSKDDTLEKLIAAYDLERVEQKIDPNWQSKPIRGIYKSKHRAFSKLVVIDKENGGKSDALNTGMRLSENRYVGCIDVDCLLLPDALLHVVKSFFQRTKKRVIAVGGVIRIANSCKISGGTLEEIRLPKSWLAKFQLLEYTRSFLLGRMAWGRIDSLLIISGAFGFFDREIALAVGGYDTGTIGEDMEIVFRMRRYMHERREPYTIEYIPDSLCWTEVPEDLKILVNQRDRWARGNLETLYKHKDMFFNSKFGRLGLLSYPYWFFYEWLSPLLEFFGFLTIMLFWYLNILNWDFFLAITVTIYMFSIMFSFYAILWDVYTYNEYKKTKDILTLMLCAIIEPFVFRPIVVMSSVRGNLKKLFRVQSGWGTQVRKGFAKAT</sequence>
<dbReference type="InterPro" id="IPR029044">
    <property type="entry name" value="Nucleotide-diphossugar_trans"/>
</dbReference>
<evidence type="ECO:0000259" key="6">
    <source>
        <dbReference type="Pfam" id="PF13632"/>
    </source>
</evidence>
<evidence type="ECO:0000256" key="4">
    <source>
        <dbReference type="SAM" id="Phobius"/>
    </source>
</evidence>
<dbReference type="OrthoDB" id="9766299at2"/>
<feature type="transmembrane region" description="Helical" evidence="4">
    <location>
        <begin position="391"/>
        <end position="412"/>
    </location>
</feature>
<dbReference type="PANTHER" id="PTHR43630:SF1">
    <property type="entry name" value="POLY-BETA-1,6-N-ACETYL-D-GLUCOSAMINE SYNTHASE"/>
    <property type="match status" value="1"/>
</dbReference>
<feature type="domain" description="Glycosyltransferase 2-like" evidence="6">
    <location>
        <begin position="226"/>
        <end position="402"/>
    </location>
</feature>
<evidence type="ECO:0000256" key="1">
    <source>
        <dbReference type="ARBA" id="ARBA00006739"/>
    </source>
</evidence>
<accession>A0A0D5YWR4</accession>
<keyword evidence="4" id="KW-1133">Transmembrane helix</keyword>
<feature type="transmembrane region" description="Helical" evidence="4">
    <location>
        <begin position="12"/>
        <end position="34"/>
    </location>
</feature>
<dbReference type="HOGENOM" id="CLU_044042_1_0_10"/>
<organism evidence="7 8">
    <name type="scientific">Flagellimonas lutaonensis</name>
    <dbReference type="NCBI Taxonomy" id="516051"/>
    <lineage>
        <taxon>Bacteria</taxon>
        <taxon>Pseudomonadati</taxon>
        <taxon>Bacteroidota</taxon>
        <taxon>Flavobacteriia</taxon>
        <taxon>Flavobacteriales</taxon>
        <taxon>Flavobacteriaceae</taxon>
        <taxon>Flagellimonas</taxon>
    </lineage>
</organism>
<dbReference type="Pfam" id="PF13632">
    <property type="entry name" value="Glyco_trans_2_3"/>
    <property type="match status" value="1"/>
</dbReference>
<evidence type="ECO:0000256" key="3">
    <source>
        <dbReference type="ARBA" id="ARBA00022679"/>
    </source>
</evidence>
<dbReference type="InterPro" id="IPR001173">
    <property type="entry name" value="Glyco_trans_2-like"/>
</dbReference>
<proteinExistence type="inferred from homology"/>
<evidence type="ECO:0000313" key="8">
    <source>
        <dbReference type="Proteomes" id="UP000032726"/>
    </source>
</evidence>
<keyword evidence="2" id="KW-0328">Glycosyltransferase</keyword>
<evidence type="ECO:0000259" key="5">
    <source>
        <dbReference type="Pfam" id="PF00535"/>
    </source>
</evidence>
<protein>
    <submittedName>
        <fullName evidence="7">Glycosyltransferase, family GT2</fullName>
    </submittedName>
</protein>
<dbReference type="PANTHER" id="PTHR43630">
    <property type="entry name" value="POLY-BETA-1,6-N-ACETYL-D-GLUCOSAMINE SYNTHASE"/>
    <property type="match status" value="1"/>
</dbReference>
<dbReference type="Gene3D" id="3.90.550.10">
    <property type="entry name" value="Spore Coat Polysaccharide Biosynthesis Protein SpsA, Chain A"/>
    <property type="match status" value="1"/>
</dbReference>
<dbReference type="EMBL" id="CP011071">
    <property type="protein sequence ID" value="AKA36334.1"/>
    <property type="molecule type" value="Genomic_DNA"/>
</dbReference>
<feature type="transmembrane region" description="Helical" evidence="4">
    <location>
        <begin position="427"/>
        <end position="450"/>
    </location>
</feature>
<feature type="transmembrane region" description="Helical" evidence="4">
    <location>
        <begin position="365"/>
        <end position="384"/>
    </location>
</feature>
<gene>
    <name evidence="7" type="ORF">VC82_2780</name>
</gene>
<comment type="similarity">
    <text evidence="1">Belongs to the glycosyltransferase 2 family.</text>
</comment>
<evidence type="ECO:0000313" key="7">
    <source>
        <dbReference type="EMBL" id="AKA36334.1"/>
    </source>
</evidence>
<keyword evidence="4" id="KW-0472">Membrane</keyword>
<keyword evidence="3 7" id="KW-0808">Transferase</keyword>
<dbReference type="Pfam" id="PF00535">
    <property type="entry name" value="Glycos_transf_2"/>
    <property type="match status" value="1"/>
</dbReference>